<gene>
    <name evidence="2" type="ORF">Pan265_00220</name>
</gene>
<dbReference type="RefSeq" id="WP_145444180.1">
    <property type="nucleotide sequence ID" value="NZ_CP036280.1"/>
</dbReference>
<dbReference type="AlphaFoldDB" id="A0A518BTA1"/>
<feature type="coiled-coil region" evidence="1">
    <location>
        <begin position="44"/>
        <end position="71"/>
    </location>
</feature>
<organism evidence="2 3">
    <name type="scientific">Mucisphaera calidilacus</name>
    <dbReference type="NCBI Taxonomy" id="2527982"/>
    <lineage>
        <taxon>Bacteria</taxon>
        <taxon>Pseudomonadati</taxon>
        <taxon>Planctomycetota</taxon>
        <taxon>Phycisphaerae</taxon>
        <taxon>Phycisphaerales</taxon>
        <taxon>Phycisphaeraceae</taxon>
        <taxon>Mucisphaera</taxon>
    </lineage>
</organism>
<proteinExistence type="predicted"/>
<keyword evidence="1" id="KW-0175">Coiled coil</keyword>
<evidence type="ECO:0008006" key="4">
    <source>
        <dbReference type="Google" id="ProtNLM"/>
    </source>
</evidence>
<evidence type="ECO:0000313" key="3">
    <source>
        <dbReference type="Proteomes" id="UP000320386"/>
    </source>
</evidence>
<accession>A0A518BTA1</accession>
<evidence type="ECO:0000256" key="1">
    <source>
        <dbReference type="SAM" id="Coils"/>
    </source>
</evidence>
<dbReference type="Gene3D" id="3.30.70.60">
    <property type="match status" value="1"/>
</dbReference>
<name>A0A518BTA1_9BACT</name>
<dbReference type="InterPro" id="IPR014717">
    <property type="entry name" value="Transl_elong_EF1B/ribsomal_bS6"/>
</dbReference>
<evidence type="ECO:0000313" key="2">
    <source>
        <dbReference type="EMBL" id="QDU70200.1"/>
    </source>
</evidence>
<dbReference type="KEGG" id="mcad:Pan265_00220"/>
<dbReference type="Proteomes" id="UP000320386">
    <property type="component" value="Chromosome"/>
</dbReference>
<keyword evidence="3" id="KW-1185">Reference proteome</keyword>
<reference evidence="2 3" key="1">
    <citation type="submission" date="2019-02" db="EMBL/GenBank/DDBJ databases">
        <title>Deep-cultivation of Planctomycetes and their phenomic and genomic characterization uncovers novel biology.</title>
        <authorList>
            <person name="Wiegand S."/>
            <person name="Jogler M."/>
            <person name="Boedeker C."/>
            <person name="Pinto D."/>
            <person name="Vollmers J."/>
            <person name="Rivas-Marin E."/>
            <person name="Kohn T."/>
            <person name="Peeters S.H."/>
            <person name="Heuer A."/>
            <person name="Rast P."/>
            <person name="Oberbeckmann S."/>
            <person name="Bunk B."/>
            <person name="Jeske O."/>
            <person name="Meyerdierks A."/>
            <person name="Storesund J.E."/>
            <person name="Kallscheuer N."/>
            <person name="Luecker S."/>
            <person name="Lage O.M."/>
            <person name="Pohl T."/>
            <person name="Merkel B.J."/>
            <person name="Hornburger P."/>
            <person name="Mueller R.-W."/>
            <person name="Bruemmer F."/>
            <person name="Labrenz M."/>
            <person name="Spormann A.M."/>
            <person name="Op den Camp H."/>
            <person name="Overmann J."/>
            <person name="Amann R."/>
            <person name="Jetten M.S.M."/>
            <person name="Mascher T."/>
            <person name="Medema M.H."/>
            <person name="Devos D.P."/>
            <person name="Kaster A.-K."/>
            <person name="Ovreas L."/>
            <person name="Rohde M."/>
            <person name="Galperin M.Y."/>
            <person name="Jogler C."/>
        </authorList>
    </citation>
    <scope>NUCLEOTIDE SEQUENCE [LARGE SCALE GENOMIC DNA]</scope>
    <source>
        <strain evidence="2 3">Pan265</strain>
    </source>
</reference>
<dbReference type="EMBL" id="CP036280">
    <property type="protein sequence ID" value="QDU70200.1"/>
    <property type="molecule type" value="Genomic_DNA"/>
</dbReference>
<protein>
    <recommendedName>
        <fullName evidence="4">Type 4a pilus biogenesis protein PilO</fullName>
    </recommendedName>
</protein>
<sequence>MRVTLRDTWRLMVAVPAMALLFVVGAWLPHSASTGDLQQRLDDANQAHSSLDALEAQVARARRDIDDLAEAYRDRSTGLVPDIDPMPEVIGRIARLTEAAGVVDHELMTLGQEEGEGYRAQRFRLTFSTGFEAAYEILDAIEHLHYLVNVRSMNLTRDSEQERLSVALELLAYARVSGDASAAGDTP</sequence>